<dbReference type="KEGG" id="amus:LMH87_003858"/>
<dbReference type="RefSeq" id="XP_056048663.1">
    <property type="nucleotide sequence ID" value="XM_056194991.1"/>
</dbReference>
<protein>
    <submittedName>
        <fullName evidence="1">Uncharacterized protein</fullName>
    </submittedName>
</protein>
<dbReference type="AlphaFoldDB" id="A0A9W8Q2Y2"/>
<name>A0A9W8Q2Y2_AKAMU</name>
<accession>A0A9W8Q2Y2</accession>
<comment type="caution">
    <text evidence="1">The sequence shown here is derived from an EMBL/GenBank/DDBJ whole genome shotgun (WGS) entry which is preliminary data.</text>
</comment>
<evidence type="ECO:0000313" key="2">
    <source>
        <dbReference type="Proteomes" id="UP001144673"/>
    </source>
</evidence>
<proteinExistence type="predicted"/>
<dbReference type="EMBL" id="JAJHUN010000011">
    <property type="protein sequence ID" value="KAJ4144993.1"/>
    <property type="molecule type" value="Genomic_DNA"/>
</dbReference>
<dbReference type="GeneID" id="80891017"/>
<evidence type="ECO:0000313" key="1">
    <source>
        <dbReference type="EMBL" id="KAJ4144993.1"/>
    </source>
</evidence>
<reference evidence="1" key="1">
    <citation type="journal article" date="2023" name="Access Microbiol">
        <title>De-novo genome assembly for Akanthomyces muscarius, a biocontrol agent of insect agricultural pests.</title>
        <authorList>
            <person name="Erdos Z."/>
            <person name="Studholme D.J."/>
            <person name="Raymond B."/>
            <person name="Sharma M."/>
        </authorList>
    </citation>
    <scope>NUCLEOTIDE SEQUENCE</scope>
    <source>
        <strain evidence="1">Ve6</strain>
    </source>
</reference>
<keyword evidence="2" id="KW-1185">Reference proteome</keyword>
<sequence>MCLSIGQFILLPVPDQDVAETGQRWWPLGTRAGAGAGAVQKPHQDGRHFSSAKPHSLVAFRCPHVTPQFTRPSASGRHIPKR</sequence>
<dbReference type="Proteomes" id="UP001144673">
    <property type="component" value="Chromosome 2"/>
</dbReference>
<gene>
    <name evidence="1" type="ORF">LMH87_003858</name>
</gene>
<organism evidence="1 2">
    <name type="scientific">Akanthomyces muscarius</name>
    <name type="common">Entomopathogenic fungus</name>
    <name type="synonym">Lecanicillium muscarium</name>
    <dbReference type="NCBI Taxonomy" id="2231603"/>
    <lineage>
        <taxon>Eukaryota</taxon>
        <taxon>Fungi</taxon>
        <taxon>Dikarya</taxon>
        <taxon>Ascomycota</taxon>
        <taxon>Pezizomycotina</taxon>
        <taxon>Sordariomycetes</taxon>
        <taxon>Hypocreomycetidae</taxon>
        <taxon>Hypocreales</taxon>
        <taxon>Cordycipitaceae</taxon>
        <taxon>Akanthomyces</taxon>
    </lineage>
</organism>